<proteinExistence type="inferred from homology"/>
<keyword evidence="16" id="KW-1185">Reference proteome</keyword>
<dbReference type="PROSITE" id="PS00086">
    <property type="entry name" value="CYTOCHROME_P450"/>
    <property type="match status" value="1"/>
</dbReference>
<dbReference type="PRINTS" id="PR00463">
    <property type="entry name" value="EP450I"/>
</dbReference>
<evidence type="ECO:0000256" key="9">
    <source>
        <dbReference type="ARBA" id="ARBA00023002"/>
    </source>
</evidence>
<dbReference type="Proteomes" id="UP000292702">
    <property type="component" value="Unassembled WGS sequence"/>
</dbReference>
<evidence type="ECO:0000256" key="8">
    <source>
        <dbReference type="ARBA" id="ARBA00022989"/>
    </source>
</evidence>
<evidence type="ECO:0000256" key="12">
    <source>
        <dbReference type="ARBA" id="ARBA00023136"/>
    </source>
</evidence>
<dbReference type="Pfam" id="PF00067">
    <property type="entry name" value="p450"/>
    <property type="match status" value="1"/>
</dbReference>
<dbReference type="OrthoDB" id="2789670at2759"/>
<gene>
    <name evidence="15" type="ORF">EIP91_000574</name>
</gene>
<evidence type="ECO:0000256" key="4">
    <source>
        <dbReference type="ARBA" id="ARBA00010617"/>
    </source>
</evidence>
<keyword evidence="6" id="KW-0812">Transmembrane</keyword>
<keyword evidence="5 13" id="KW-0349">Heme</keyword>
<evidence type="ECO:0000256" key="11">
    <source>
        <dbReference type="ARBA" id="ARBA00023033"/>
    </source>
</evidence>
<evidence type="ECO:0000313" key="16">
    <source>
        <dbReference type="Proteomes" id="UP000292702"/>
    </source>
</evidence>
<feature type="binding site" description="axial binding residue" evidence="13">
    <location>
        <position position="383"/>
    </location>
    <ligand>
        <name>heme</name>
        <dbReference type="ChEBI" id="CHEBI:30413"/>
    </ligand>
    <ligandPart>
        <name>Fe</name>
        <dbReference type="ChEBI" id="CHEBI:18248"/>
    </ligandPart>
</feature>
<evidence type="ECO:0008006" key="17">
    <source>
        <dbReference type="Google" id="ProtNLM"/>
    </source>
</evidence>
<dbReference type="GO" id="GO:0016020">
    <property type="term" value="C:membrane"/>
    <property type="evidence" value="ECO:0007669"/>
    <property type="project" value="UniProtKB-SubCell"/>
</dbReference>
<comment type="pathway">
    <text evidence="3">Secondary metabolite biosynthesis.</text>
</comment>
<evidence type="ECO:0000256" key="2">
    <source>
        <dbReference type="ARBA" id="ARBA00004167"/>
    </source>
</evidence>
<dbReference type="GO" id="GO:0004497">
    <property type="term" value="F:monooxygenase activity"/>
    <property type="evidence" value="ECO:0007669"/>
    <property type="project" value="UniProtKB-KW"/>
</dbReference>
<dbReference type="PRINTS" id="PR00385">
    <property type="entry name" value="P450"/>
</dbReference>
<evidence type="ECO:0000256" key="13">
    <source>
        <dbReference type="PIRSR" id="PIRSR602401-1"/>
    </source>
</evidence>
<keyword evidence="8" id="KW-1133">Transmembrane helix</keyword>
<accession>A0A4R0RFV6</accession>
<evidence type="ECO:0000256" key="3">
    <source>
        <dbReference type="ARBA" id="ARBA00005179"/>
    </source>
</evidence>
<dbReference type="EMBL" id="RWJN01000110">
    <property type="protein sequence ID" value="TCD67111.1"/>
    <property type="molecule type" value="Genomic_DNA"/>
</dbReference>
<dbReference type="AlphaFoldDB" id="A0A4R0RFV6"/>
<dbReference type="InterPro" id="IPR001128">
    <property type="entry name" value="Cyt_P450"/>
</dbReference>
<evidence type="ECO:0000256" key="7">
    <source>
        <dbReference type="ARBA" id="ARBA00022723"/>
    </source>
</evidence>
<dbReference type="InterPro" id="IPR002401">
    <property type="entry name" value="Cyt_P450_E_grp-I"/>
</dbReference>
<evidence type="ECO:0000256" key="1">
    <source>
        <dbReference type="ARBA" id="ARBA00001971"/>
    </source>
</evidence>
<name>A0A4R0RFV6_9APHY</name>
<keyword evidence="10 13" id="KW-0408">Iron</keyword>
<evidence type="ECO:0000256" key="14">
    <source>
        <dbReference type="RuleBase" id="RU000461"/>
    </source>
</evidence>
<evidence type="ECO:0000256" key="6">
    <source>
        <dbReference type="ARBA" id="ARBA00022692"/>
    </source>
</evidence>
<reference evidence="15 16" key="1">
    <citation type="submission" date="2018-11" db="EMBL/GenBank/DDBJ databases">
        <title>Genome assembly of Steccherinum ochraceum LE-BIN_3174, the white-rot fungus of the Steccherinaceae family (The Residual Polyporoid clade, Polyporales, Basidiomycota).</title>
        <authorList>
            <person name="Fedorova T.V."/>
            <person name="Glazunova O.A."/>
            <person name="Landesman E.O."/>
            <person name="Moiseenko K.V."/>
            <person name="Psurtseva N.V."/>
            <person name="Savinova O.S."/>
            <person name="Shakhova N.V."/>
            <person name="Tyazhelova T.V."/>
            <person name="Vasina D.V."/>
        </authorList>
    </citation>
    <scope>NUCLEOTIDE SEQUENCE [LARGE SCALE GENOMIC DNA]</scope>
    <source>
        <strain evidence="15 16">LE-BIN_3174</strain>
    </source>
</reference>
<dbReference type="PANTHER" id="PTHR46300">
    <property type="entry name" value="P450, PUTATIVE (EUROFUNG)-RELATED-RELATED"/>
    <property type="match status" value="1"/>
</dbReference>
<dbReference type="GO" id="GO:0005506">
    <property type="term" value="F:iron ion binding"/>
    <property type="evidence" value="ECO:0007669"/>
    <property type="project" value="InterPro"/>
</dbReference>
<dbReference type="STRING" id="92696.A0A4R0RFV6"/>
<evidence type="ECO:0000256" key="5">
    <source>
        <dbReference type="ARBA" id="ARBA00022617"/>
    </source>
</evidence>
<evidence type="ECO:0000256" key="10">
    <source>
        <dbReference type="ARBA" id="ARBA00023004"/>
    </source>
</evidence>
<keyword evidence="12" id="KW-0472">Membrane</keyword>
<dbReference type="CDD" id="cd11065">
    <property type="entry name" value="CYP64-like"/>
    <property type="match status" value="1"/>
</dbReference>
<keyword evidence="11 14" id="KW-0503">Monooxygenase</keyword>
<evidence type="ECO:0000313" key="15">
    <source>
        <dbReference type="EMBL" id="TCD67111.1"/>
    </source>
</evidence>
<dbReference type="InterPro" id="IPR050364">
    <property type="entry name" value="Cytochrome_P450_fung"/>
</dbReference>
<dbReference type="Gene3D" id="1.10.630.10">
    <property type="entry name" value="Cytochrome P450"/>
    <property type="match status" value="1"/>
</dbReference>
<dbReference type="GO" id="GO:0016705">
    <property type="term" value="F:oxidoreductase activity, acting on paired donors, with incorporation or reduction of molecular oxygen"/>
    <property type="evidence" value="ECO:0007669"/>
    <property type="project" value="InterPro"/>
</dbReference>
<comment type="cofactor">
    <cofactor evidence="1 13">
        <name>heme</name>
        <dbReference type="ChEBI" id="CHEBI:30413"/>
    </cofactor>
</comment>
<comment type="subcellular location">
    <subcellularLocation>
        <location evidence="2">Membrane</location>
        <topology evidence="2">Single-pass membrane protein</topology>
    </subcellularLocation>
</comment>
<organism evidence="15 16">
    <name type="scientific">Steccherinum ochraceum</name>
    <dbReference type="NCBI Taxonomy" id="92696"/>
    <lineage>
        <taxon>Eukaryota</taxon>
        <taxon>Fungi</taxon>
        <taxon>Dikarya</taxon>
        <taxon>Basidiomycota</taxon>
        <taxon>Agaricomycotina</taxon>
        <taxon>Agaricomycetes</taxon>
        <taxon>Polyporales</taxon>
        <taxon>Steccherinaceae</taxon>
        <taxon>Steccherinum</taxon>
    </lineage>
</organism>
<comment type="similarity">
    <text evidence="4 14">Belongs to the cytochrome P450 family.</text>
</comment>
<dbReference type="PANTHER" id="PTHR46300:SF7">
    <property type="entry name" value="P450, PUTATIVE (EUROFUNG)-RELATED"/>
    <property type="match status" value="1"/>
</dbReference>
<protein>
    <recommendedName>
        <fullName evidence="17">Cytochrome P450</fullName>
    </recommendedName>
</protein>
<comment type="caution">
    <text evidence="15">The sequence shown here is derived from an EMBL/GenBank/DDBJ whole genome shotgun (WGS) entry which is preliminary data.</text>
</comment>
<dbReference type="InterPro" id="IPR036396">
    <property type="entry name" value="Cyt_P450_sf"/>
</dbReference>
<dbReference type="SUPFAM" id="SSF48264">
    <property type="entry name" value="Cytochrome P450"/>
    <property type="match status" value="1"/>
</dbReference>
<keyword evidence="7 13" id="KW-0479">Metal-binding</keyword>
<dbReference type="GO" id="GO:0020037">
    <property type="term" value="F:heme binding"/>
    <property type="evidence" value="ECO:0007669"/>
    <property type="project" value="InterPro"/>
</dbReference>
<keyword evidence="9 14" id="KW-0560">Oxidoreductase</keyword>
<dbReference type="InterPro" id="IPR017972">
    <property type="entry name" value="Cyt_P450_CS"/>
</dbReference>
<sequence>MGKRHGSDIIQLDALGTSIVVINSVEIAMELLDKRSSLYSDRPSTVMLSELIGAYWSIAFKSYGPAWRDVRKAFQLEFSPDAVKRFRDVQREENLKFLNRLLASPKSFMMHTRYMTGAIIMSSGYGIEIQSQDDPFIEIGEKGVEAISASAGAGVWMVDLCPPLKHLPEWFPGARFKRQAKEWRVHVDKMFDLPYSIFQQNLAKGRGSGTVAASLTETIGRITPDPVYGEEVIKSTLASLYAGGADTTVSAIQSLFLAMVLYPDIQKKAQDEIDRVIGSSRLPDYSDMDSLPYIEAVVRELLRWNPVIPLGVPHRLMEDDVYNGYFIPRGSIVVPNQWAMLHNEVDYPNPGKFDPDRFLKDGKINPDVRDPSTIAFGFGRRICPGRFMAKESMWLTVAFVFATFDVSMTKGKDGKYIVPDGVYLQGLVSYPTAFLCTIVPRSKELTNLFLDTATH</sequence>